<evidence type="ECO:0000256" key="9">
    <source>
        <dbReference type="ARBA" id="ARBA00023125"/>
    </source>
</evidence>
<keyword evidence="7" id="KW-0902">Two-component regulatory system</keyword>
<dbReference type="EMBL" id="JBJJXE010000007">
    <property type="protein sequence ID" value="MFL1732474.1"/>
    <property type="molecule type" value="Genomic_DNA"/>
</dbReference>
<dbReference type="InterPro" id="IPR036388">
    <property type="entry name" value="WH-like_DNA-bd_sf"/>
</dbReference>
<dbReference type="SUPFAM" id="SSF46894">
    <property type="entry name" value="C-terminal effector domain of the bipartite response regulators"/>
    <property type="match status" value="1"/>
</dbReference>
<evidence type="ECO:0000256" key="13">
    <source>
        <dbReference type="PROSITE-ProRule" id="PRU00169"/>
    </source>
</evidence>
<feature type="domain" description="Response regulatory" evidence="15">
    <location>
        <begin position="7"/>
        <end position="123"/>
    </location>
</feature>
<dbReference type="InterPro" id="IPR001789">
    <property type="entry name" value="Sig_transdc_resp-reg_receiver"/>
</dbReference>
<dbReference type="PANTHER" id="PTHR48111:SF40">
    <property type="entry name" value="PHOSPHATE REGULON TRANSCRIPTIONAL REGULATORY PROTEIN PHOB"/>
    <property type="match status" value="1"/>
</dbReference>
<evidence type="ECO:0000256" key="7">
    <source>
        <dbReference type="ARBA" id="ARBA00023012"/>
    </source>
</evidence>
<comment type="function">
    <text evidence="12">This protein is a positive regulator for the phosphate regulon. Transcription of this operon is positively regulated by PhoB and PhoR when phosphate is limited.</text>
</comment>
<dbReference type="PROSITE" id="PS51755">
    <property type="entry name" value="OMPR_PHOB"/>
    <property type="match status" value="1"/>
</dbReference>
<keyword evidence="11" id="KW-0804">Transcription</keyword>
<dbReference type="Gene3D" id="3.40.50.2300">
    <property type="match status" value="1"/>
</dbReference>
<keyword evidence="18" id="KW-1185">Reference proteome</keyword>
<keyword evidence="10" id="KW-0010">Activator</keyword>
<evidence type="ECO:0000259" key="15">
    <source>
        <dbReference type="PROSITE" id="PS50110"/>
    </source>
</evidence>
<dbReference type="SMART" id="SM00862">
    <property type="entry name" value="Trans_reg_C"/>
    <property type="match status" value="1"/>
</dbReference>
<dbReference type="Proteomes" id="UP001624684">
    <property type="component" value="Unassembled WGS sequence"/>
</dbReference>
<organism evidence="17 18">
    <name type="scientific">Moraxella oculi</name>
    <dbReference type="NCBI Taxonomy" id="2940516"/>
    <lineage>
        <taxon>Bacteria</taxon>
        <taxon>Pseudomonadati</taxon>
        <taxon>Pseudomonadota</taxon>
        <taxon>Gammaproteobacteria</taxon>
        <taxon>Moraxellales</taxon>
        <taxon>Moraxellaceae</taxon>
        <taxon>Moraxella</taxon>
    </lineage>
</organism>
<dbReference type="Pfam" id="PF00486">
    <property type="entry name" value="Trans_reg_C"/>
    <property type="match status" value="1"/>
</dbReference>
<comment type="caution">
    <text evidence="17">The sequence shown here is derived from an EMBL/GenBank/DDBJ whole genome shotgun (WGS) entry which is preliminary data.</text>
</comment>
<keyword evidence="3" id="KW-0813">Transport</keyword>
<protein>
    <recommendedName>
        <fullName evidence="2">Phosphate regulon transcriptional regulatory protein PhoB</fullName>
    </recommendedName>
</protein>
<name>A0ABW8U664_9GAMM</name>
<keyword evidence="5 13" id="KW-0597">Phosphoprotein</keyword>
<reference evidence="17 18" key="1">
    <citation type="submission" date="2024-11" db="EMBL/GenBank/DDBJ databases">
        <title>First Report of Moraxella oculi in Brazil in an Infectious Bovine Keratoconjunctivitis Outbreak.</title>
        <authorList>
            <person name="Carvalho C.V."/>
            <person name="Domingues R."/>
            <person name="Coutinho C."/>
            <person name="Honorio N.T.B.S."/>
            <person name="Faza D.R.L.R."/>
            <person name="Carvalho W.A."/>
            <person name="Machado A.B.F."/>
            <person name="Martins M.F."/>
            <person name="Gaspar E.B."/>
        </authorList>
    </citation>
    <scope>NUCLEOTIDE SEQUENCE [LARGE SCALE GENOMIC DNA]</scope>
    <source>
        <strain evidence="17 18">2117LE</strain>
    </source>
</reference>
<keyword evidence="8" id="KW-0805">Transcription regulation</keyword>
<evidence type="ECO:0000259" key="16">
    <source>
        <dbReference type="PROSITE" id="PS51755"/>
    </source>
</evidence>
<dbReference type="SUPFAM" id="SSF52172">
    <property type="entry name" value="CheY-like"/>
    <property type="match status" value="1"/>
</dbReference>
<evidence type="ECO:0000313" key="17">
    <source>
        <dbReference type="EMBL" id="MFL1732474.1"/>
    </source>
</evidence>
<dbReference type="CDD" id="cd00383">
    <property type="entry name" value="trans_reg_C"/>
    <property type="match status" value="1"/>
</dbReference>
<evidence type="ECO:0000256" key="11">
    <source>
        <dbReference type="ARBA" id="ARBA00023163"/>
    </source>
</evidence>
<evidence type="ECO:0000256" key="12">
    <source>
        <dbReference type="ARBA" id="ARBA00024735"/>
    </source>
</evidence>
<keyword evidence="6" id="KW-0592">Phosphate transport</keyword>
<evidence type="ECO:0000256" key="10">
    <source>
        <dbReference type="ARBA" id="ARBA00023159"/>
    </source>
</evidence>
<evidence type="ECO:0000256" key="5">
    <source>
        <dbReference type="ARBA" id="ARBA00022553"/>
    </source>
</evidence>
<dbReference type="InterPro" id="IPR001867">
    <property type="entry name" value="OmpR/PhoB-type_DNA-bd"/>
</dbReference>
<dbReference type="NCBIfam" id="TIGR02154">
    <property type="entry name" value="PhoB"/>
    <property type="match status" value="1"/>
</dbReference>
<evidence type="ECO:0000256" key="8">
    <source>
        <dbReference type="ARBA" id="ARBA00023015"/>
    </source>
</evidence>
<feature type="domain" description="OmpR/PhoB-type" evidence="16">
    <location>
        <begin position="132"/>
        <end position="230"/>
    </location>
</feature>
<evidence type="ECO:0000256" key="6">
    <source>
        <dbReference type="ARBA" id="ARBA00022592"/>
    </source>
</evidence>
<keyword evidence="9 14" id="KW-0238">DNA-binding</keyword>
<dbReference type="Pfam" id="PF00072">
    <property type="entry name" value="Response_reg"/>
    <property type="match status" value="1"/>
</dbReference>
<dbReference type="RefSeq" id="WP_407069076.1">
    <property type="nucleotide sequence ID" value="NZ_JBJJXE010000007.1"/>
</dbReference>
<evidence type="ECO:0000256" key="2">
    <source>
        <dbReference type="ARBA" id="ARBA00013332"/>
    </source>
</evidence>
<keyword evidence="4" id="KW-0963">Cytoplasm</keyword>
<evidence type="ECO:0000256" key="4">
    <source>
        <dbReference type="ARBA" id="ARBA00022490"/>
    </source>
</evidence>
<dbReference type="InterPro" id="IPR011006">
    <property type="entry name" value="CheY-like_superfamily"/>
</dbReference>
<feature type="modified residue" description="4-aspartylphosphate" evidence="13">
    <location>
        <position position="56"/>
    </location>
</feature>
<dbReference type="InterPro" id="IPR016032">
    <property type="entry name" value="Sig_transdc_resp-reg_C-effctor"/>
</dbReference>
<evidence type="ECO:0000256" key="14">
    <source>
        <dbReference type="PROSITE-ProRule" id="PRU01091"/>
    </source>
</evidence>
<feature type="DNA-binding region" description="OmpR/PhoB-type" evidence="14">
    <location>
        <begin position="132"/>
        <end position="230"/>
    </location>
</feature>
<dbReference type="PANTHER" id="PTHR48111">
    <property type="entry name" value="REGULATOR OF RPOS"/>
    <property type="match status" value="1"/>
</dbReference>
<comment type="subcellular location">
    <subcellularLocation>
        <location evidence="1">Cytoplasm</location>
    </subcellularLocation>
</comment>
<dbReference type="InterPro" id="IPR011879">
    <property type="entry name" value="Sig_transdc_resp-reg_PhoB"/>
</dbReference>
<dbReference type="InterPro" id="IPR039420">
    <property type="entry name" value="WalR-like"/>
</dbReference>
<evidence type="ECO:0000256" key="3">
    <source>
        <dbReference type="ARBA" id="ARBA00022448"/>
    </source>
</evidence>
<accession>A0ABW8U664</accession>
<dbReference type="PROSITE" id="PS50110">
    <property type="entry name" value="RESPONSE_REGULATORY"/>
    <property type="match status" value="1"/>
</dbReference>
<proteinExistence type="predicted"/>
<gene>
    <name evidence="17" type="primary">phoB</name>
    <name evidence="17" type="ORF">ACJHVH_05620</name>
</gene>
<dbReference type="SMART" id="SM00448">
    <property type="entry name" value="REC"/>
    <property type="match status" value="1"/>
</dbReference>
<evidence type="ECO:0000256" key="1">
    <source>
        <dbReference type="ARBA" id="ARBA00004496"/>
    </source>
</evidence>
<dbReference type="Gene3D" id="1.10.10.10">
    <property type="entry name" value="Winged helix-like DNA-binding domain superfamily/Winged helix DNA-binding domain"/>
    <property type="match status" value="1"/>
</dbReference>
<dbReference type="Gene3D" id="6.10.250.690">
    <property type="match status" value="1"/>
</dbReference>
<dbReference type="CDD" id="cd17618">
    <property type="entry name" value="REC_OmpR_PhoB"/>
    <property type="match status" value="1"/>
</dbReference>
<evidence type="ECO:0000313" key="18">
    <source>
        <dbReference type="Proteomes" id="UP001624684"/>
    </source>
</evidence>
<sequence>MSSSRPSVLVVEDESSIQRLIEFALVQAGFGVLLVDSAEAAKVIIDDKLPDVLLLDWMLPKMSGVEFAKELRSSDRTSDLPIIMLTARSEENDKELGLNWGADDYVTKPFSPRELVARIKALLRRRAPQKTDSIVKVGRLTLNPRDHQVMVDGTPVHFGPTEFKLLHFFMTHTDRIYSRAELLDLVWGDHIFIEERTVDVHIRRLRRELESSGVAHYVQTVRGVGYGFGAKGIG</sequence>